<sequence>MKFTPTLAIIGASLATVLATHETVTVTVTETQTETSISISTIRTCGVNCYTTVHDLCTTTSVAATSSATLTSTSTRRDSSGLPPSVSSSSSSSAYNTTTAGYGSSALPTGTSSSSSGYCTEPYGCGGVKHPSSSSSSPSPVITIPEGTITSTIHTTRTETAKRVMVFYFGNQIGQASAKLLAFGILHMRGVGGQPGWFWLFALMGAFTVLSGLVFGFCLPDSFRNPCSTFLPRYSWFTEREIHILQTRVLIDDPMKGQKKKKIPLAAFKRAFLDWRIWTHFLITLCNNGPQRAFDTYAPSIVTSFGYKGLTSNALAAVGLFLQVPVSFTFSWFSDKFNRRGETVMLGLFGHLLGYILNRAFTQVNSRGVRYFGVIWTQMFGTFSHPLNIAWLSLTCHDSEQRALAMAGVIMNANIAGIYGAQIFRSDDKPLYRRGFSVAIAILSFGFVLAGARWLEERIRLRRKRRSVAA</sequence>
<gene>
    <name evidence="1" type="ORF">NLG97_g9406</name>
</gene>
<protein>
    <submittedName>
        <fullName evidence="1">Uncharacterized protein</fullName>
    </submittedName>
</protein>
<dbReference type="Proteomes" id="UP001148737">
    <property type="component" value="Unassembled WGS sequence"/>
</dbReference>
<accession>A0ACC1QG48</accession>
<evidence type="ECO:0000313" key="2">
    <source>
        <dbReference type="Proteomes" id="UP001148737"/>
    </source>
</evidence>
<reference evidence="1" key="1">
    <citation type="submission" date="2022-07" db="EMBL/GenBank/DDBJ databases">
        <title>Genome Sequence of Lecanicillium saksenae.</title>
        <authorList>
            <person name="Buettner E."/>
        </authorList>
    </citation>
    <scope>NUCLEOTIDE SEQUENCE</scope>
    <source>
        <strain evidence="1">VT-O1</strain>
    </source>
</reference>
<name>A0ACC1QG48_9HYPO</name>
<dbReference type="EMBL" id="JANAKD010001933">
    <property type="protein sequence ID" value="KAJ3475591.1"/>
    <property type="molecule type" value="Genomic_DNA"/>
</dbReference>
<keyword evidence="2" id="KW-1185">Reference proteome</keyword>
<proteinExistence type="predicted"/>
<organism evidence="1 2">
    <name type="scientific">Lecanicillium saksenae</name>
    <dbReference type="NCBI Taxonomy" id="468837"/>
    <lineage>
        <taxon>Eukaryota</taxon>
        <taxon>Fungi</taxon>
        <taxon>Dikarya</taxon>
        <taxon>Ascomycota</taxon>
        <taxon>Pezizomycotina</taxon>
        <taxon>Sordariomycetes</taxon>
        <taxon>Hypocreomycetidae</taxon>
        <taxon>Hypocreales</taxon>
        <taxon>Cordycipitaceae</taxon>
        <taxon>Lecanicillium</taxon>
    </lineage>
</organism>
<comment type="caution">
    <text evidence="1">The sequence shown here is derived from an EMBL/GenBank/DDBJ whole genome shotgun (WGS) entry which is preliminary data.</text>
</comment>
<evidence type="ECO:0000313" key="1">
    <source>
        <dbReference type="EMBL" id="KAJ3475591.1"/>
    </source>
</evidence>